<dbReference type="RefSeq" id="XP_007712558.1">
    <property type="nucleotide sequence ID" value="XM_007714368.1"/>
</dbReference>
<dbReference type="KEGG" id="bze:COCCADRAFT_96786"/>
<protein>
    <submittedName>
        <fullName evidence="1">Uncharacterized protein</fullName>
    </submittedName>
</protein>
<dbReference type="Proteomes" id="UP000053841">
    <property type="component" value="Unassembled WGS sequence"/>
</dbReference>
<reference evidence="1 2" key="1">
    <citation type="journal article" date="2013" name="PLoS Genet.">
        <title>Comparative genome structure, secondary metabolite, and effector coding capacity across Cochliobolus pathogens.</title>
        <authorList>
            <person name="Condon B.J."/>
            <person name="Leng Y."/>
            <person name="Wu D."/>
            <person name="Bushley K.E."/>
            <person name="Ohm R.A."/>
            <person name="Otillar R."/>
            <person name="Martin J."/>
            <person name="Schackwitz W."/>
            <person name="Grimwood J."/>
            <person name="MohdZainudin N."/>
            <person name="Xue C."/>
            <person name="Wang R."/>
            <person name="Manning V.A."/>
            <person name="Dhillon B."/>
            <person name="Tu Z.J."/>
            <person name="Steffenson B.J."/>
            <person name="Salamov A."/>
            <person name="Sun H."/>
            <person name="Lowry S."/>
            <person name="LaButti K."/>
            <person name="Han J."/>
            <person name="Copeland A."/>
            <person name="Lindquist E."/>
            <person name="Barry K."/>
            <person name="Schmutz J."/>
            <person name="Baker S.E."/>
            <person name="Ciuffetti L.M."/>
            <person name="Grigoriev I.V."/>
            <person name="Zhong S."/>
            <person name="Turgeon B.G."/>
        </authorList>
    </citation>
    <scope>NUCLEOTIDE SEQUENCE [LARGE SCALE GENOMIC DNA]</scope>
    <source>
        <strain evidence="1 2">26-R-13</strain>
    </source>
</reference>
<sequence>LPVASEGIQFGREAVESHGVAGSSRVGAGNSFWRTGTIVVTVQRLTRSDAVVSTVACVLRTRGVTRSL</sequence>
<dbReference type="HOGENOM" id="CLU_2800840_0_0_1"/>
<gene>
    <name evidence="1" type="ORF">COCCADRAFT_96786</name>
</gene>
<accession>W6YP39</accession>
<proteinExistence type="predicted"/>
<dbReference type="EMBL" id="KI964616">
    <property type="protein sequence ID" value="EUC33166.1"/>
    <property type="molecule type" value="Genomic_DNA"/>
</dbReference>
<evidence type="ECO:0000313" key="2">
    <source>
        <dbReference type="Proteomes" id="UP000053841"/>
    </source>
</evidence>
<dbReference type="GeneID" id="19154227"/>
<evidence type="ECO:0000313" key="1">
    <source>
        <dbReference type="EMBL" id="EUC33166.1"/>
    </source>
</evidence>
<name>W6YP39_COCC2</name>
<keyword evidence="2" id="KW-1185">Reference proteome</keyword>
<organism evidence="1 2">
    <name type="scientific">Cochliobolus carbonum (strain 26-R-13)</name>
    <name type="common">Maize leaf spot fungus</name>
    <name type="synonym">Bipolaris zeicola</name>
    <dbReference type="NCBI Taxonomy" id="930089"/>
    <lineage>
        <taxon>Eukaryota</taxon>
        <taxon>Fungi</taxon>
        <taxon>Dikarya</taxon>
        <taxon>Ascomycota</taxon>
        <taxon>Pezizomycotina</taxon>
        <taxon>Dothideomycetes</taxon>
        <taxon>Pleosporomycetidae</taxon>
        <taxon>Pleosporales</taxon>
        <taxon>Pleosporineae</taxon>
        <taxon>Pleosporaceae</taxon>
        <taxon>Bipolaris</taxon>
    </lineage>
</organism>
<dbReference type="AlphaFoldDB" id="W6YP39"/>
<feature type="non-terminal residue" evidence="1">
    <location>
        <position position="1"/>
    </location>
</feature>